<evidence type="ECO:0008006" key="4">
    <source>
        <dbReference type="Google" id="ProtNLM"/>
    </source>
</evidence>
<dbReference type="AlphaFoldDB" id="A0A7W5B677"/>
<name>A0A7W5B677_9BURK</name>
<evidence type="ECO:0000256" key="1">
    <source>
        <dbReference type="SAM" id="Phobius"/>
    </source>
</evidence>
<dbReference type="RefSeq" id="WP_183439133.1">
    <property type="nucleotide sequence ID" value="NZ_JACHXD010000001.1"/>
</dbReference>
<feature type="transmembrane region" description="Helical" evidence="1">
    <location>
        <begin position="106"/>
        <end position="126"/>
    </location>
</feature>
<feature type="transmembrane region" description="Helical" evidence="1">
    <location>
        <begin position="12"/>
        <end position="32"/>
    </location>
</feature>
<keyword evidence="1" id="KW-0472">Membrane</keyword>
<accession>A0A7W5B677</accession>
<gene>
    <name evidence="2" type="ORF">FHS03_000157</name>
</gene>
<keyword evidence="1" id="KW-0812">Transmembrane</keyword>
<keyword evidence="3" id="KW-1185">Reference proteome</keyword>
<dbReference type="Proteomes" id="UP000541535">
    <property type="component" value="Unassembled WGS sequence"/>
</dbReference>
<dbReference type="InterPro" id="IPR021279">
    <property type="entry name" value="DUF2721"/>
</dbReference>
<keyword evidence="1" id="KW-1133">Transmembrane helix</keyword>
<evidence type="ECO:0000313" key="2">
    <source>
        <dbReference type="EMBL" id="MBB3117138.1"/>
    </source>
</evidence>
<reference evidence="2 3" key="1">
    <citation type="submission" date="2020-08" db="EMBL/GenBank/DDBJ databases">
        <title>Genomic Encyclopedia of Type Strains, Phase III (KMG-III): the genomes of soil and plant-associated and newly described type strains.</title>
        <authorList>
            <person name="Whitman W."/>
        </authorList>
    </citation>
    <scope>NUCLEOTIDE SEQUENCE [LARGE SCALE GENOMIC DNA]</scope>
    <source>
        <strain evidence="2 3">CECT 8897</strain>
    </source>
</reference>
<proteinExistence type="predicted"/>
<feature type="transmembrane region" description="Helical" evidence="1">
    <location>
        <begin position="71"/>
        <end position="94"/>
    </location>
</feature>
<organism evidence="2 3">
    <name type="scientific">Pseudoduganella violacea</name>
    <dbReference type="NCBI Taxonomy" id="1715466"/>
    <lineage>
        <taxon>Bacteria</taxon>
        <taxon>Pseudomonadati</taxon>
        <taxon>Pseudomonadota</taxon>
        <taxon>Betaproteobacteria</taxon>
        <taxon>Burkholderiales</taxon>
        <taxon>Oxalobacteraceae</taxon>
        <taxon>Telluria group</taxon>
        <taxon>Pseudoduganella</taxon>
    </lineage>
</organism>
<protein>
    <recommendedName>
        <fullName evidence="4">DUF2721 domain-containing protein</fullName>
    </recommendedName>
</protein>
<evidence type="ECO:0000313" key="3">
    <source>
        <dbReference type="Proteomes" id="UP000541535"/>
    </source>
</evidence>
<dbReference type="Pfam" id="PF11026">
    <property type="entry name" value="DUF2721"/>
    <property type="match status" value="1"/>
</dbReference>
<dbReference type="EMBL" id="JACHXD010000001">
    <property type="protein sequence ID" value="MBB3117138.1"/>
    <property type="molecule type" value="Genomic_DNA"/>
</dbReference>
<sequence length="164" mass="18047">MNIQLGDIGHTIQLAIAPVFLLTGVSTMLVVLTNRLARIIDRSRALEDRLDVGYNENYLNELDILYKRSHLINVAIALSTACGLLVCIVIALLFVGDTTNVALDKYVAGLFVIAMGTLIGSFVYLLREIFIASSFMLSHRHVRHTPRTANDTGTASAVLRPHKE</sequence>
<comment type="caution">
    <text evidence="2">The sequence shown here is derived from an EMBL/GenBank/DDBJ whole genome shotgun (WGS) entry which is preliminary data.</text>
</comment>